<evidence type="ECO:0000256" key="2">
    <source>
        <dbReference type="PIRSR" id="PIRSR039004-2"/>
    </source>
</evidence>
<dbReference type="InterPro" id="IPR032466">
    <property type="entry name" value="Metal_Hydrolase"/>
</dbReference>
<evidence type="ECO:0000313" key="6">
    <source>
        <dbReference type="Proteomes" id="UP000323300"/>
    </source>
</evidence>
<dbReference type="SUPFAM" id="SSF51556">
    <property type="entry name" value="Metallo-dependent hydrolases"/>
    <property type="match status" value="1"/>
</dbReference>
<dbReference type="GO" id="GO:0019213">
    <property type="term" value="F:deacetylase activity"/>
    <property type="evidence" value="ECO:0007669"/>
    <property type="project" value="InterPro"/>
</dbReference>
<feature type="site" description="Transition state stabilizer" evidence="3">
    <location>
        <position position="172"/>
    </location>
</feature>
<feature type="binding site" evidence="1">
    <location>
        <position position="72"/>
    </location>
    <ligand>
        <name>Zn(2+)</name>
        <dbReference type="ChEBI" id="CHEBI:29105"/>
        <label>1</label>
    </ligand>
</feature>
<dbReference type="Proteomes" id="UP000323300">
    <property type="component" value="Unassembled WGS sequence"/>
</dbReference>
<protein>
    <submittedName>
        <fullName evidence="5">Dihydroorotase</fullName>
    </submittedName>
</protein>
<keyword evidence="6" id="KW-1185">Reference proteome</keyword>
<dbReference type="GO" id="GO:0046872">
    <property type="term" value="F:metal ion binding"/>
    <property type="evidence" value="ECO:0007669"/>
    <property type="project" value="UniProtKB-KW"/>
</dbReference>
<dbReference type="NCBIfam" id="NF006689">
    <property type="entry name" value="PRK09237.1"/>
    <property type="match status" value="1"/>
</dbReference>
<dbReference type="AlphaFoldDB" id="A0A1I3ZZJ0"/>
<dbReference type="PANTHER" id="PTHR42717">
    <property type="entry name" value="DIHYDROOROTASE-RELATED"/>
    <property type="match status" value="1"/>
</dbReference>
<dbReference type="PIRSF" id="PIRSF039004">
    <property type="entry name" value="ADE_EF_0837"/>
    <property type="match status" value="1"/>
</dbReference>
<accession>A0A1I3ZZJ0</accession>
<feature type="binding site" evidence="1">
    <location>
        <position position="203"/>
    </location>
    <ligand>
        <name>Zn(2+)</name>
        <dbReference type="ChEBI" id="CHEBI:29105"/>
        <label>2</label>
    </ligand>
</feature>
<dbReference type="InterPro" id="IPR006680">
    <property type="entry name" value="Amidohydro-rel"/>
</dbReference>
<feature type="domain" description="Amidohydrolase-related" evidence="4">
    <location>
        <begin position="64"/>
        <end position="351"/>
    </location>
</feature>
<dbReference type="OrthoDB" id="9796020at2"/>
<dbReference type="EMBL" id="FOSL01000007">
    <property type="protein sequence ID" value="SFK48949.1"/>
    <property type="molecule type" value="Genomic_DNA"/>
</dbReference>
<evidence type="ECO:0000256" key="3">
    <source>
        <dbReference type="PIRSR" id="PIRSR039004-3"/>
    </source>
</evidence>
<keyword evidence="1" id="KW-0862">Zinc</keyword>
<dbReference type="InterPro" id="IPR020043">
    <property type="entry name" value="Deacetylase_Atu3266-like"/>
</dbReference>
<evidence type="ECO:0000313" key="5">
    <source>
        <dbReference type="EMBL" id="SFK48949.1"/>
    </source>
</evidence>
<feature type="binding site" evidence="1">
    <location>
        <position position="74"/>
    </location>
    <ligand>
        <name>Zn(2+)</name>
        <dbReference type="ChEBI" id="CHEBI:29105"/>
        <label>1</label>
    </ligand>
</feature>
<evidence type="ECO:0000259" key="4">
    <source>
        <dbReference type="Pfam" id="PF01979"/>
    </source>
</evidence>
<feature type="binding site" evidence="1">
    <location>
        <position position="226"/>
    </location>
    <ligand>
        <name>Zn(2+)</name>
        <dbReference type="ChEBI" id="CHEBI:29105"/>
        <label>2</label>
    </ligand>
</feature>
<dbReference type="RefSeq" id="WP_149760645.1">
    <property type="nucleotide sequence ID" value="NZ_BSPE01000070.1"/>
</dbReference>
<feature type="modified residue" description="N6-carboxylysine" evidence="2">
    <location>
        <position position="170"/>
    </location>
</feature>
<dbReference type="SUPFAM" id="SSF51338">
    <property type="entry name" value="Composite domain of metallo-dependent hydrolases"/>
    <property type="match status" value="1"/>
</dbReference>
<sequence>MIGNRFPKAARPLLIKGARPIGFDKAFDQPIDILIGTDGRIAEVGGAIVAGDEARTLDAKGAWMSPGWTDIHVHVWYGGTDISLKPTQCGAAHGVTTMVDAGSAGEANFHGLREFIIEPARENIYAFLNLGSIGLVACNRVSELIDMRSIDIDRTIATVEANRDVIVGLKVRASHVITGGWDLTPVKLGKKLSRILKLPIMVHVGEPPPLYDDVLGLLTEGDIVTHCFNGKAGGSILEDEDLYRLAEQAAARGIVLDVGHGGASFSFDVAKAALERGLPPKTISTDLHNRSLDGAVWDMATTMSKLLSLGMKMEDVVTASTTAPRRAIGLAADGLLETGKPAEFTLFDVVDADVTVKDSQGATSTLHRMFEPRHAILGAEPIVAHRYVPPARGGDEPHACPHCGWKS</sequence>
<dbReference type="Gene3D" id="3.20.20.140">
    <property type="entry name" value="Metal-dependent hydrolases"/>
    <property type="match status" value="1"/>
</dbReference>
<dbReference type="GO" id="GO:0016810">
    <property type="term" value="F:hydrolase activity, acting on carbon-nitrogen (but not peptide) bonds"/>
    <property type="evidence" value="ECO:0007669"/>
    <property type="project" value="InterPro"/>
</dbReference>
<dbReference type="Gene3D" id="2.30.40.10">
    <property type="entry name" value="Urease, subunit C, domain 1"/>
    <property type="match status" value="1"/>
</dbReference>
<reference evidence="5 6" key="1">
    <citation type="submission" date="2016-10" db="EMBL/GenBank/DDBJ databases">
        <authorList>
            <person name="Varghese N."/>
            <person name="Submissions S."/>
        </authorList>
    </citation>
    <scope>NUCLEOTIDE SEQUENCE [LARGE SCALE GENOMIC DNA]</scope>
    <source>
        <strain evidence="5 6">DSM 21822</strain>
    </source>
</reference>
<dbReference type="PANTHER" id="PTHR42717:SF1">
    <property type="entry name" value="IMIDAZOLONEPROPIONASE AND RELATED AMIDOHYDROLASES"/>
    <property type="match status" value="1"/>
</dbReference>
<feature type="binding site" description="via carbamate group" evidence="1">
    <location>
        <position position="170"/>
    </location>
    <ligand>
        <name>Zn(2+)</name>
        <dbReference type="ChEBI" id="CHEBI:29105"/>
        <label>1</label>
    </ligand>
</feature>
<gene>
    <name evidence="5" type="ORF">SAMN04488498_10731</name>
</gene>
<feature type="binding site" description="via carbamate group" evidence="1">
    <location>
        <position position="170"/>
    </location>
    <ligand>
        <name>Zn(2+)</name>
        <dbReference type="ChEBI" id="CHEBI:29105"/>
        <label>2</label>
    </ligand>
</feature>
<dbReference type="InterPro" id="IPR011059">
    <property type="entry name" value="Metal-dep_hydrolase_composite"/>
</dbReference>
<name>A0A1I3ZZJ0_9HYPH</name>
<evidence type="ECO:0000256" key="1">
    <source>
        <dbReference type="PIRSR" id="PIRSR039004-1"/>
    </source>
</evidence>
<dbReference type="Pfam" id="PF01979">
    <property type="entry name" value="Amidohydro_1"/>
    <property type="match status" value="1"/>
</dbReference>
<proteinExistence type="predicted"/>
<feature type="binding site" evidence="1">
    <location>
        <position position="286"/>
    </location>
    <ligand>
        <name>Zn(2+)</name>
        <dbReference type="ChEBI" id="CHEBI:29105"/>
        <label>1</label>
    </ligand>
</feature>
<keyword evidence="1" id="KW-0479">Metal-binding</keyword>
<organism evidence="5 6">
    <name type="scientific">Neomesorhizobium albiziae</name>
    <dbReference type="NCBI Taxonomy" id="335020"/>
    <lineage>
        <taxon>Bacteria</taxon>
        <taxon>Pseudomonadati</taxon>
        <taxon>Pseudomonadota</taxon>
        <taxon>Alphaproteobacteria</taxon>
        <taxon>Hyphomicrobiales</taxon>
        <taxon>Phyllobacteriaceae</taxon>
        <taxon>Neomesorhizobium</taxon>
    </lineage>
</organism>